<evidence type="ECO:0000256" key="1">
    <source>
        <dbReference type="SAM" id="Phobius"/>
    </source>
</evidence>
<gene>
    <name evidence="2" type="ORF">EWF95_13220</name>
</gene>
<accession>A0A544QL37</accession>
<keyword evidence="1" id="KW-0472">Membrane</keyword>
<keyword evidence="1" id="KW-1133">Transmembrane helix</keyword>
<proteinExistence type="predicted"/>
<organism evidence="2 3">
    <name type="scientific">Halonotius roseus</name>
    <dbReference type="NCBI Taxonomy" id="2511997"/>
    <lineage>
        <taxon>Archaea</taxon>
        <taxon>Methanobacteriati</taxon>
        <taxon>Methanobacteriota</taxon>
        <taxon>Stenosarchaea group</taxon>
        <taxon>Halobacteria</taxon>
        <taxon>Halobacteriales</taxon>
        <taxon>Haloferacaceae</taxon>
        <taxon>Halonotius</taxon>
    </lineage>
</organism>
<sequence length="182" mass="19071">MLFPTHLVVAAGIGVVSRLRATRTAAATAVSMPSQSPLSLGWLVVGAALPDLIDKPLGMAGVTELFHSVGHSAVLLPVAIAVALAGRRGVALVSGRGLALAVGWASHLFLDALHVVINGRPSDALFLGWPVVSPPNPPAIPPGEFFWYYLGSPSFYLEVLLWLAVAALVVWTVRVERGGTNR</sequence>
<name>A0A544QL37_9EURY</name>
<reference evidence="2 3" key="1">
    <citation type="submission" date="2019-02" db="EMBL/GenBank/DDBJ databases">
        <title>Halonotius sp. a new haloqrchaeon isolated from saline water.</title>
        <authorList>
            <person name="Duran-Viseras A."/>
            <person name="Sanchez-Porro C."/>
            <person name="Ventosa A."/>
        </authorList>
    </citation>
    <scope>NUCLEOTIDE SEQUENCE [LARGE SCALE GENOMIC DNA]</scope>
    <source>
        <strain evidence="2 3">F9-27</strain>
    </source>
</reference>
<feature type="transmembrane region" description="Helical" evidence="1">
    <location>
        <begin position="155"/>
        <end position="173"/>
    </location>
</feature>
<dbReference type="Proteomes" id="UP000315385">
    <property type="component" value="Unassembled WGS sequence"/>
</dbReference>
<comment type="caution">
    <text evidence="2">The sequence shown here is derived from an EMBL/GenBank/DDBJ whole genome shotgun (WGS) entry which is preliminary data.</text>
</comment>
<feature type="transmembrane region" description="Helical" evidence="1">
    <location>
        <begin position="98"/>
        <end position="117"/>
    </location>
</feature>
<protein>
    <submittedName>
        <fullName evidence="2">Metal-dependent hydrolase</fullName>
    </submittedName>
</protein>
<dbReference type="AlphaFoldDB" id="A0A544QL37"/>
<dbReference type="EMBL" id="SESI01000004">
    <property type="protein sequence ID" value="TQQ79080.1"/>
    <property type="molecule type" value="Genomic_DNA"/>
</dbReference>
<dbReference type="RefSeq" id="WP_142444553.1">
    <property type="nucleotide sequence ID" value="NZ_SESI01000004.1"/>
</dbReference>
<dbReference type="OrthoDB" id="200338at2157"/>
<keyword evidence="1" id="KW-0812">Transmembrane</keyword>
<keyword evidence="2" id="KW-0378">Hydrolase</keyword>
<feature type="transmembrane region" description="Helical" evidence="1">
    <location>
        <begin position="65"/>
        <end position="86"/>
    </location>
</feature>
<dbReference type="GO" id="GO:0016787">
    <property type="term" value="F:hydrolase activity"/>
    <property type="evidence" value="ECO:0007669"/>
    <property type="project" value="UniProtKB-KW"/>
</dbReference>
<evidence type="ECO:0000313" key="2">
    <source>
        <dbReference type="EMBL" id="TQQ79080.1"/>
    </source>
</evidence>
<evidence type="ECO:0000313" key="3">
    <source>
        <dbReference type="Proteomes" id="UP000315385"/>
    </source>
</evidence>
<keyword evidence="3" id="KW-1185">Reference proteome</keyword>